<evidence type="ECO:0000256" key="8">
    <source>
        <dbReference type="ARBA" id="ARBA00023211"/>
    </source>
</evidence>
<dbReference type="CDD" id="cd09722">
    <property type="entry name" value="Cas1_I-B"/>
    <property type="match status" value="1"/>
</dbReference>
<dbReference type="InterPro" id="IPR042211">
    <property type="entry name" value="CRISPR-assoc_Cas1_N"/>
</dbReference>
<keyword evidence="5 9" id="KW-0460">Magnesium</keyword>
<dbReference type="EC" id="3.1.-.-" evidence="9"/>
<evidence type="ECO:0000256" key="5">
    <source>
        <dbReference type="ARBA" id="ARBA00022842"/>
    </source>
</evidence>
<gene>
    <name evidence="9" type="primary">cas1</name>
    <name evidence="10" type="ordered locus">Tlet_0208</name>
</gene>
<evidence type="ECO:0000313" key="11">
    <source>
        <dbReference type="Proteomes" id="UP000002016"/>
    </source>
</evidence>
<dbReference type="Pfam" id="PF01867">
    <property type="entry name" value="Cas_Cas1"/>
    <property type="match status" value="1"/>
</dbReference>
<proteinExistence type="inferred from homology"/>
<comment type="similarity">
    <text evidence="9">Belongs to the CRISPR-associated endonuclease Cas1 family.</text>
</comment>
<evidence type="ECO:0000256" key="4">
    <source>
        <dbReference type="ARBA" id="ARBA00022801"/>
    </source>
</evidence>
<feature type="binding site" evidence="9">
    <location>
        <position position="155"/>
    </location>
    <ligand>
        <name>Mn(2+)</name>
        <dbReference type="ChEBI" id="CHEBI:29035"/>
    </ligand>
</feature>
<reference evidence="10 11" key="1">
    <citation type="submission" date="2007-08" db="EMBL/GenBank/DDBJ databases">
        <title>Complete sequence of Thermotoga lettingae TMO.</title>
        <authorList>
            <consortium name="US DOE Joint Genome Institute"/>
            <person name="Copeland A."/>
            <person name="Lucas S."/>
            <person name="Lapidus A."/>
            <person name="Barry K."/>
            <person name="Glavina del Rio T."/>
            <person name="Dalin E."/>
            <person name="Tice H."/>
            <person name="Pitluck S."/>
            <person name="Foster B."/>
            <person name="Bruce D."/>
            <person name="Schmutz J."/>
            <person name="Larimer F."/>
            <person name="Land M."/>
            <person name="Hauser L."/>
            <person name="Kyrpides N."/>
            <person name="Mikhailova N."/>
            <person name="Nelson K."/>
            <person name="Gogarten J.P."/>
            <person name="Noll K."/>
            <person name="Richardson P."/>
        </authorList>
    </citation>
    <scope>NUCLEOTIDE SEQUENCE [LARGE SCALE GENOMIC DNA]</scope>
    <source>
        <strain evidence="11">ATCC BAA-301 / DSM 14385 / NBRC 107922 / TMO</strain>
    </source>
</reference>
<dbReference type="AlphaFoldDB" id="A8F3P4"/>
<evidence type="ECO:0000256" key="6">
    <source>
        <dbReference type="ARBA" id="ARBA00023118"/>
    </source>
</evidence>
<reference evidence="10 11" key="2">
    <citation type="journal article" date="2009" name="Proc. Natl. Acad. Sci. U.S.A.">
        <title>On the chimeric nature, thermophilic origin, and phylogenetic placement of the Thermotogales.</title>
        <authorList>
            <person name="Zhaxybayeva O."/>
            <person name="Swithers K.S."/>
            <person name="Lapierre P."/>
            <person name="Fournier G.P."/>
            <person name="Bickhart D.M."/>
            <person name="DeBoy R.T."/>
            <person name="Nelson K.E."/>
            <person name="Nesbo C.L."/>
            <person name="Doolittle W.F."/>
            <person name="Gogarten J.P."/>
            <person name="Noll K.M."/>
        </authorList>
    </citation>
    <scope>NUCLEOTIDE SEQUENCE [LARGE SCALE GENOMIC DNA]</scope>
    <source>
        <strain evidence="11">ATCC BAA-301 / DSM 14385 / NBRC 107922 / TMO</strain>
    </source>
</reference>
<keyword evidence="7 9" id="KW-0238">DNA-binding</keyword>
<evidence type="ECO:0000256" key="2">
    <source>
        <dbReference type="ARBA" id="ARBA00022723"/>
    </source>
</evidence>
<dbReference type="EMBL" id="CP000812">
    <property type="protein sequence ID" value="ABV32778.1"/>
    <property type="molecule type" value="Genomic_DNA"/>
</dbReference>
<dbReference type="STRING" id="416591.Tlet_0208"/>
<dbReference type="HOGENOM" id="CLU_052779_2_0_0"/>
<keyword evidence="2 9" id="KW-0479">Metal-binding</keyword>
<protein>
    <recommendedName>
        <fullName evidence="9">CRISPR-associated endonuclease Cas1</fullName>
        <ecNumber evidence="9">3.1.-.-</ecNumber>
    </recommendedName>
</protein>
<organism evidence="10 11">
    <name type="scientific">Pseudothermotoga lettingae (strain ATCC BAA-301 / DSM 14385 / NBRC 107922 / TMO)</name>
    <name type="common">Thermotoga lettingae</name>
    <dbReference type="NCBI Taxonomy" id="416591"/>
    <lineage>
        <taxon>Bacteria</taxon>
        <taxon>Thermotogati</taxon>
        <taxon>Thermotogota</taxon>
        <taxon>Thermotogae</taxon>
        <taxon>Thermotogales</taxon>
        <taxon>Thermotogaceae</taxon>
        <taxon>Pseudothermotoga</taxon>
    </lineage>
</organism>
<evidence type="ECO:0000313" key="10">
    <source>
        <dbReference type="EMBL" id="ABV32778.1"/>
    </source>
</evidence>
<dbReference type="HAMAP" id="MF_01470">
    <property type="entry name" value="Cas1"/>
    <property type="match status" value="1"/>
</dbReference>
<dbReference type="GO" id="GO:0046872">
    <property type="term" value="F:metal ion binding"/>
    <property type="evidence" value="ECO:0007669"/>
    <property type="project" value="UniProtKB-UniRule"/>
</dbReference>
<dbReference type="OrthoDB" id="9803119at2"/>
<dbReference type="GO" id="GO:0004520">
    <property type="term" value="F:DNA endonuclease activity"/>
    <property type="evidence" value="ECO:0007669"/>
    <property type="project" value="InterPro"/>
</dbReference>
<dbReference type="InterPro" id="IPR002729">
    <property type="entry name" value="CRISPR-assoc_Cas1"/>
</dbReference>
<keyword evidence="4 9" id="KW-0378">Hydrolase</keyword>
<sequence length="327" mass="38362">MAEPVYIFSDGTLKRKENTIMLETQSGKKHIPVENVSEIKIFGEVDINKRLLEFLTQKNIIVHFFNRYGYYVGSYYPREFLNSGMIILRQAEFYLNSVKRLELARLFVEGSLKNIINTIKKYNENGRFSNTINAIESHIKNLKQCISVEQLMALEGNAREIYYHCFDNFVKSGDFHFEDRSKRPPQNELNALVSFGNSLLYTTTLSEIYKTHLDPRIGFLHTTNDRRFTLNLDISEIFKPIIVDRLIFTLINRKQIKKSDFHEITGGISLKENARRTFVQSFEEKLKDTIYHSGLKRKVSFRTLIRTEAYKIEKHILEDEPYSPYLG</sequence>
<dbReference type="Gene3D" id="1.20.120.920">
    <property type="entry name" value="CRISPR-associated endonuclease Cas1, C-terminal domain"/>
    <property type="match status" value="1"/>
</dbReference>
<accession>A8F3P4</accession>
<dbReference type="eggNOG" id="COG1518">
    <property type="taxonomic scope" value="Bacteria"/>
</dbReference>
<name>A8F3P4_PSELT</name>
<evidence type="ECO:0000256" key="7">
    <source>
        <dbReference type="ARBA" id="ARBA00023125"/>
    </source>
</evidence>
<dbReference type="PANTHER" id="PTHR43219:SF1">
    <property type="entry name" value="CRISPR-ASSOCIATED ENDONUCLEASE CAS1"/>
    <property type="match status" value="1"/>
</dbReference>
<feature type="binding site" evidence="9">
    <location>
        <position position="221"/>
    </location>
    <ligand>
        <name>Mn(2+)</name>
        <dbReference type="ChEBI" id="CHEBI:29035"/>
    </ligand>
</feature>
<dbReference type="NCBIfam" id="TIGR03641">
    <property type="entry name" value="cas1_HMARI"/>
    <property type="match status" value="1"/>
</dbReference>
<dbReference type="InterPro" id="IPR042206">
    <property type="entry name" value="CRISPR-assoc_Cas1_C"/>
</dbReference>
<dbReference type="GO" id="GO:0043571">
    <property type="term" value="P:maintenance of CRISPR repeat elements"/>
    <property type="evidence" value="ECO:0007669"/>
    <property type="project" value="UniProtKB-UniRule"/>
</dbReference>
<comment type="cofactor">
    <cofactor evidence="9">
        <name>Mg(2+)</name>
        <dbReference type="ChEBI" id="CHEBI:18420"/>
    </cofactor>
    <cofactor evidence="9">
        <name>Mn(2+)</name>
        <dbReference type="ChEBI" id="CHEBI:29035"/>
    </cofactor>
</comment>
<dbReference type="InterPro" id="IPR019858">
    <property type="entry name" value="CRISPR-assoc_Cas1_HMARI/TNEAP"/>
</dbReference>
<dbReference type="Gene3D" id="3.100.10.20">
    <property type="entry name" value="CRISPR-associated endonuclease Cas1, N-terminal domain"/>
    <property type="match status" value="1"/>
</dbReference>
<keyword evidence="1 9" id="KW-0540">Nuclease</keyword>
<evidence type="ECO:0000256" key="1">
    <source>
        <dbReference type="ARBA" id="ARBA00022722"/>
    </source>
</evidence>
<dbReference type="NCBIfam" id="TIGR00287">
    <property type="entry name" value="cas1"/>
    <property type="match status" value="1"/>
</dbReference>
<keyword evidence="6 9" id="KW-0051">Antiviral defense</keyword>
<dbReference type="RefSeq" id="WP_012002259.1">
    <property type="nucleotide sequence ID" value="NC_009828.1"/>
</dbReference>
<feature type="binding site" evidence="9">
    <location>
        <position position="236"/>
    </location>
    <ligand>
        <name>Mn(2+)</name>
        <dbReference type="ChEBI" id="CHEBI:29035"/>
    </ligand>
</feature>
<comment type="subunit">
    <text evidence="9">Homodimer, forms a heterotetramer with a Cas2 homodimer.</text>
</comment>
<dbReference type="GO" id="GO:0003677">
    <property type="term" value="F:DNA binding"/>
    <property type="evidence" value="ECO:0007669"/>
    <property type="project" value="UniProtKB-KW"/>
</dbReference>
<keyword evidence="8 9" id="KW-0464">Manganese</keyword>
<dbReference type="GO" id="GO:0016787">
    <property type="term" value="F:hydrolase activity"/>
    <property type="evidence" value="ECO:0007669"/>
    <property type="project" value="UniProtKB-KW"/>
</dbReference>
<dbReference type="Proteomes" id="UP000002016">
    <property type="component" value="Chromosome"/>
</dbReference>
<dbReference type="KEGG" id="tle:Tlet_0208"/>
<dbReference type="GO" id="GO:0051607">
    <property type="term" value="P:defense response to virus"/>
    <property type="evidence" value="ECO:0007669"/>
    <property type="project" value="UniProtKB-UniRule"/>
</dbReference>
<comment type="function">
    <text evidence="9">CRISPR (clustered regularly interspaced short palindromic repeat), is an adaptive immune system that provides protection against mobile genetic elements (viruses, transposable elements and conjugative plasmids). CRISPR clusters contain spacers, sequences complementary to antecedent mobile elements, and target invading nucleic acids. CRISPR clusters are transcribed and processed into CRISPR RNA (crRNA). Acts as a dsDNA endonuclease. Involved in the integration of spacer DNA into the CRISPR cassette.</text>
</comment>
<keyword evidence="3 9" id="KW-0255">Endonuclease</keyword>
<evidence type="ECO:0000256" key="9">
    <source>
        <dbReference type="HAMAP-Rule" id="MF_01470"/>
    </source>
</evidence>
<keyword evidence="11" id="KW-1185">Reference proteome</keyword>
<dbReference type="PANTHER" id="PTHR43219">
    <property type="entry name" value="CRISPR-ASSOCIATED ENDONUCLEASE CAS1"/>
    <property type="match status" value="1"/>
</dbReference>
<evidence type="ECO:0000256" key="3">
    <source>
        <dbReference type="ARBA" id="ARBA00022759"/>
    </source>
</evidence>